<reference evidence="2" key="1">
    <citation type="journal article" date="2024" name="Proc. Natl. Acad. Sci. U.S.A.">
        <title>Extraordinary preservation of gene collinearity over three hundred million years revealed in homosporous lycophytes.</title>
        <authorList>
            <person name="Li C."/>
            <person name="Wickell D."/>
            <person name="Kuo L.Y."/>
            <person name="Chen X."/>
            <person name="Nie B."/>
            <person name="Liao X."/>
            <person name="Peng D."/>
            <person name="Ji J."/>
            <person name="Jenkins J."/>
            <person name="Williams M."/>
            <person name="Shu S."/>
            <person name="Plott C."/>
            <person name="Barry K."/>
            <person name="Rajasekar S."/>
            <person name="Grimwood J."/>
            <person name="Han X."/>
            <person name="Sun S."/>
            <person name="Hou Z."/>
            <person name="He W."/>
            <person name="Dai G."/>
            <person name="Sun C."/>
            <person name="Schmutz J."/>
            <person name="Leebens-Mack J.H."/>
            <person name="Li F.W."/>
            <person name="Wang L."/>
        </authorList>
    </citation>
    <scope>NUCLEOTIDE SEQUENCE [LARGE SCALE GENOMIC DNA]</scope>
    <source>
        <strain evidence="2">cv. PW_Plant_1</strain>
    </source>
</reference>
<accession>A0ACC2DPV1</accession>
<proteinExistence type="predicted"/>
<comment type="caution">
    <text evidence="1">The sequence shown here is derived from an EMBL/GenBank/DDBJ whole genome shotgun (WGS) entry which is preliminary data.</text>
</comment>
<dbReference type="EMBL" id="CM055096">
    <property type="protein sequence ID" value="KAJ7556306.1"/>
    <property type="molecule type" value="Genomic_DNA"/>
</dbReference>
<name>A0ACC2DPV1_DIPCM</name>
<sequence length="2339" mass="263709">MRFKLTSSDEDVEHEQHLGDNTTMESDDDDDDGDTGAENMDAFEADGFIVDDDLDNEDESSKPKQKRRKRKSLKDLLDNDYELVEEEIFGLLSGSSLKRCKSGKKANIRGDKEVIDAGENILPQAKKMKGVQGQVAGLKSNLLVSDQCKGVASTSFGQYVGEDEDGEVLANLMEDRHATKKGKYAAIRRTTHAKGKMPRKGTGNSTTAQKEAGKLFRDVSQLFRGCDGHNFQAEKIEDQELEEESVRCHQKFHVLSQRELENEFEPTVLEERYLTEKDYLICQADMPERLQLWIEKFGESTQCLRAREAEWIYETVFGHLAAPMPVEFGQIAKLERAQVVEQITNVLELLHDQKVEIPFIAMYRKEMCLHLLMDSDANSVEMENIEERSTLRYYKALWAVWHSDRKWQLLQWRRANLSAAYASLKLADKHTDQHELLQQIIETLDSAQSEQEVDDVEKKFRLYFSPDDVEAGEGQYKRPKLITQYSKFYKAGYRLISKHFGLSPKHFGENLQAMSKIHMVTDSTLTPEEISAEFPDPKLALECAREMAALEISVEPTVCDYSRKIYAESGTVTTRPTSEGHKIIDSFHPCAGVKFLENNPLDDFADGRWLLIQNAEEEKLLEVTIGLDEEFIRSRLMQEVMPFYLSKGVNQNAELWNEQRRQILHDSVTNLILPNLEKETRLSLSRKAKQSILTHCGNCLWKLVSAAPYSNPLENLEFDGPKKEGHRVMACCWGPGKPATTFVMLDSSGNLTDILHTGYLSFLASSPEQQQRKQKDQQQLLQFLQSNHPDVIVLGAANLSCRHLKADIDEVVYMLRDSISHSGEMGTLPIVYGDEVIPRLYEHSHAAEEQLQQQPGIVRRAVALGRYLQNPLALVSSLFGPSRDILSLKLHISQNSLVPEELYEMLECVMITVTNQVGLDVNVALSHEWLLAPLQFISGLGPRKSAYFTQALKSTESLDSRQDLLKSLGLMKQNIFLNVSGFMCVRRIGQPSNVNEGSINILDDTRIHPESYELAIRMAEDACCQDPVNNSEELEADSIKIPVLHIRKNPHKLQNLDIESYATTVEARGFGKKLATLRDIKLELQHGFQDWRLQYAEPTENENFWLLTGENEDSLAVGKHIKATVRKVQERQVLCVLECGLLGKFNKGNIEMQALDMEHISEGSIIECMVKEIDKEKYLVELTVCPQESSIEHKKLDTASYDASLMCIGQEEARKTNEDNKSKFESEKPKCFQQRTIIHHCFQNMSLAEVREELSKRDAGSLLFHPSTRGPSYLSMTLKLYDEIYMHTEILERGKDIHDLASFSRLGNLLIIGGKTFEHLDQVIDQYVNPLMSHWREMLQHRKFMSGTKAEVDELICKEKRDNPLCIPYHFTICYEHPGAFTLAYARSISANLHHEYISMSPSGFRFRKVLFETPDKIVNYFQKHFNDPILPLPIFPERKMEFGRARFRGRGRRGRGGEGQGFSDHNLSGSQEGQENSESAQWNEGRNWNSEDQSGRGCGWRENDRGRRGSGRRGGRGWNRGDCNQSDGWDGAATTTAETSDRGESDWDSGWNTKVTGENDDGWNKLNEEGSDAGGWGGSTQPTDNKWGESQNMSVKHLEENGRNSGSWQWDKVEDWRDKNQADSGHEFRQTGRGRGSERRGRWDWKQGRGRAQEELSEGCVFKQEGNRWNGDSTTGRGRRGSGRRGGRGWNCNESDRWDGAGTTTAEPSVRGQSDWDSGWNAKVTGENDDGWNKCNEGGSGAGGWEGIRQPTDSKWGQSEIISNKNLEERGGNSGSCEWDSTKVIGETEGDWNRPNEGSDAGGWGGSRQPTDNKWGNSENTSIKNLEERGGNSGSWQCDNAKVTGENDGGWNKPNKEGSDAGGWGGSGQPTDNKWGQSQNISNKNLEEWGGNSGSCQWDNTKATGENDDGWNKPNEEGSDAGGWGGSRQPTDNRWGHSENIFNKNLEERGGKSGSWQWNKAENWRDKNQAHSGHEFRQTGRGRGSERRERWDWKQGRGRAQEELPEGCVFKQEGNRWNGDSTTGRGRRGSGRRGGRGWNRGDCNESDGWDGAATSTGEPSGRGESDWDGGWNTKVTGENDDGWNKFNKEGSNATGWGGSRQLTDNKWGQSESISDKNIEERGGNSGSCQWDNTKVFGENYDGWNKPNEECSDAGGWGGSREPSDNKWGQSENMSNKNLEQRGENSGSCQWDNTKVTGENDGGWNKPNEAGSDAGVWGGSTQPTNISEKYLEERGGNSGSWQWDNVEDWPDKNQAHSGHKFRQTGRGRGSDRSGRWDWKQGRGRAQEEGNRWNGDSTTGRGRRGSGRRGQRVKGQGWKVWIESRLGGSRPFRKWMGADY</sequence>
<evidence type="ECO:0000313" key="1">
    <source>
        <dbReference type="EMBL" id="KAJ7556306.1"/>
    </source>
</evidence>
<protein>
    <submittedName>
        <fullName evidence="1">Uncharacterized protein</fullName>
    </submittedName>
</protein>
<dbReference type="Proteomes" id="UP001162992">
    <property type="component" value="Chromosome 5"/>
</dbReference>
<keyword evidence="2" id="KW-1185">Reference proteome</keyword>
<gene>
    <name evidence="1" type="ORF">O6H91_05G078100</name>
</gene>
<organism evidence="1 2">
    <name type="scientific">Diphasiastrum complanatum</name>
    <name type="common">Issler's clubmoss</name>
    <name type="synonym">Lycopodium complanatum</name>
    <dbReference type="NCBI Taxonomy" id="34168"/>
    <lineage>
        <taxon>Eukaryota</taxon>
        <taxon>Viridiplantae</taxon>
        <taxon>Streptophyta</taxon>
        <taxon>Embryophyta</taxon>
        <taxon>Tracheophyta</taxon>
        <taxon>Lycopodiopsida</taxon>
        <taxon>Lycopodiales</taxon>
        <taxon>Lycopodiaceae</taxon>
        <taxon>Lycopodioideae</taxon>
        <taxon>Diphasiastrum</taxon>
    </lineage>
</organism>
<evidence type="ECO:0000313" key="2">
    <source>
        <dbReference type="Proteomes" id="UP001162992"/>
    </source>
</evidence>